<reference evidence="1" key="2">
    <citation type="submission" date="2022-12" db="EMBL/GenBank/DDBJ databases">
        <authorList>
            <person name="Kardos G."/>
            <person name="Sarkozi R."/>
            <person name="Laczko L."/>
            <person name="Marton S."/>
            <person name="Makrai L."/>
            <person name="Banyai K."/>
            <person name="Fodor L."/>
        </authorList>
    </citation>
    <scope>NUCLEOTIDE SEQUENCE</scope>
    <source>
        <strain evidence="1">84/14</strain>
    </source>
</reference>
<sequence length="110" mass="13141">MKKLLILLLLINLLSGCLSLLTYREGYIINGMAFWEHKVTHDKVINEGMKECVAYAEKVNKEEYTEEYIISFQDTYGKCMYEKGYRFKTSSWLYCYHKKKSCEIYAKYEN</sequence>
<reference evidence="1" key="1">
    <citation type="journal article" date="2021" name="Vet Sci">
        <title>O-Serogroups and Pathovirotypes of Escherichia coli Isolated from Post-Weaning Piglets Showing Diarrhoea and/or Oedema in South Korea.</title>
        <authorList>
            <person name="Byun J.W."/>
            <person name="Moon B.Y."/>
            <person name="Do K.H."/>
            <person name="Lee K."/>
            <person name="Lee H.Y."/>
            <person name="Kim W.I."/>
            <person name="So B."/>
            <person name="Lee W.K."/>
        </authorList>
    </citation>
    <scope>NUCLEOTIDE SEQUENCE</scope>
    <source>
        <strain evidence="1">84/14</strain>
    </source>
</reference>
<evidence type="ECO:0000313" key="2">
    <source>
        <dbReference type="Proteomes" id="UP001077788"/>
    </source>
</evidence>
<dbReference type="PROSITE" id="PS51257">
    <property type="entry name" value="PROKAR_LIPOPROTEIN"/>
    <property type="match status" value="1"/>
</dbReference>
<proteinExistence type="predicted"/>
<dbReference type="Proteomes" id="UP001077788">
    <property type="component" value="Unassembled WGS sequence"/>
</dbReference>
<organism evidence="1 2">
    <name type="scientific">Actinobacillus pleuropneumoniae</name>
    <name type="common">Haemophilus pleuropneumoniae</name>
    <dbReference type="NCBI Taxonomy" id="715"/>
    <lineage>
        <taxon>Bacteria</taxon>
        <taxon>Pseudomonadati</taxon>
        <taxon>Pseudomonadota</taxon>
        <taxon>Gammaproteobacteria</taxon>
        <taxon>Pasteurellales</taxon>
        <taxon>Pasteurellaceae</taxon>
        <taxon>Actinobacillus</taxon>
    </lineage>
</organism>
<evidence type="ECO:0008006" key="3">
    <source>
        <dbReference type="Google" id="ProtNLM"/>
    </source>
</evidence>
<evidence type="ECO:0000313" key="1">
    <source>
        <dbReference type="EMBL" id="MCY6523632.1"/>
    </source>
</evidence>
<dbReference type="OrthoDB" id="5686481at2"/>
<name>A0A9Q4DI14_ACTPL</name>
<protein>
    <recommendedName>
        <fullName evidence="3">Lipoprotein</fullName>
    </recommendedName>
</protein>
<comment type="caution">
    <text evidence="1">The sequence shown here is derived from an EMBL/GenBank/DDBJ whole genome shotgun (WGS) entry which is preliminary data.</text>
</comment>
<gene>
    <name evidence="1" type="ORF">OYG11_05180</name>
</gene>
<dbReference type="AlphaFoldDB" id="A0A9Q4DI14"/>
<dbReference type="RefSeq" id="WP_005620622.1">
    <property type="nucleotide sequence ID" value="NZ_CBDBSV010000136.1"/>
</dbReference>
<dbReference type="EMBL" id="JAPQFC010000001">
    <property type="protein sequence ID" value="MCY6523632.1"/>
    <property type="molecule type" value="Genomic_DNA"/>
</dbReference>
<accession>A0A9Q4DI14</accession>